<feature type="non-terminal residue" evidence="2">
    <location>
        <position position="81"/>
    </location>
</feature>
<evidence type="ECO:0000256" key="1">
    <source>
        <dbReference type="SAM" id="MobiDB-lite"/>
    </source>
</evidence>
<accession>A0A061SF08</accession>
<dbReference type="AlphaFoldDB" id="A0A061SF08"/>
<dbReference type="EMBL" id="GBEZ01003700">
    <property type="protein sequence ID" value="JAC81460.1"/>
    <property type="molecule type" value="Transcribed_RNA"/>
</dbReference>
<gene>
    <name evidence="2" type="ORF">TSPGSL018_7883</name>
</gene>
<reference evidence="2" key="1">
    <citation type="submission" date="2014-05" db="EMBL/GenBank/DDBJ databases">
        <title>The transcriptome of the halophilic microalga Tetraselmis sp. GSL018 isolated from the Great Salt Lake, Utah.</title>
        <authorList>
            <person name="Jinkerson R.E."/>
            <person name="D'Adamo S."/>
            <person name="Posewitz M.C."/>
        </authorList>
    </citation>
    <scope>NUCLEOTIDE SEQUENCE</scope>
    <source>
        <strain evidence="2">GSL018</strain>
    </source>
</reference>
<feature type="non-terminal residue" evidence="2">
    <location>
        <position position="1"/>
    </location>
</feature>
<feature type="compositionally biased region" description="Pro residues" evidence="1">
    <location>
        <begin position="70"/>
        <end position="81"/>
    </location>
</feature>
<organism evidence="2">
    <name type="scientific">Tetraselmis sp. GSL018</name>
    <dbReference type="NCBI Taxonomy" id="582737"/>
    <lineage>
        <taxon>Eukaryota</taxon>
        <taxon>Viridiplantae</taxon>
        <taxon>Chlorophyta</taxon>
        <taxon>core chlorophytes</taxon>
        <taxon>Chlorodendrophyceae</taxon>
        <taxon>Chlorodendrales</taxon>
        <taxon>Chlorodendraceae</taxon>
        <taxon>Tetraselmis</taxon>
    </lineage>
</organism>
<protein>
    <submittedName>
        <fullName evidence="2">Uncharacterized protein</fullName>
    </submittedName>
</protein>
<feature type="compositionally biased region" description="Low complexity" evidence="1">
    <location>
        <begin position="56"/>
        <end position="69"/>
    </location>
</feature>
<sequence length="81" mass="8741">DRVLNFEVPDSVLVLLAPSLKNKQQKRKGPPFEAKGLVQQIVAQSLLDVKRPGHWPSPSLSPSPCLASPHPVPAAPPLPPR</sequence>
<proteinExistence type="predicted"/>
<feature type="region of interest" description="Disordered" evidence="1">
    <location>
        <begin position="52"/>
        <end position="81"/>
    </location>
</feature>
<name>A0A061SF08_9CHLO</name>
<evidence type="ECO:0000313" key="2">
    <source>
        <dbReference type="EMBL" id="JAC81460.1"/>
    </source>
</evidence>